<evidence type="ECO:0000313" key="2">
    <source>
        <dbReference type="Proteomes" id="UP000694018"/>
    </source>
</evidence>
<evidence type="ECO:0000313" key="1">
    <source>
        <dbReference type="EMBL" id="QXJ27897.1"/>
    </source>
</evidence>
<dbReference type="OrthoDB" id="39660at2157"/>
<dbReference type="AlphaFoldDB" id="A0A8F5BMB4"/>
<dbReference type="EMBL" id="CP077717">
    <property type="protein sequence ID" value="QXJ27897.1"/>
    <property type="molecule type" value="Genomic_DNA"/>
</dbReference>
<gene>
    <name evidence="1" type="ORF">J5U23_00765</name>
</gene>
<sequence length="95" mass="10936">MDYSAILRTLIKDKRECQSFLSLCKNEKFIFITVCNGERMIYCGEVNGNSIRFNEKGNGNVKYEIPISDINSDIKVFKVSDNIYAYNVDESLFSD</sequence>
<proteinExistence type="predicted"/>
<dbReference type="GeneID" id="65562364"/>
<name>A0A8F5BMB4_SACSH</name>
<reference evidence="1" key="1">
    <citation type="journal article" date="2021" name="Environ. Microbiol.">
        <title>New insights into the diversity and evolution of the archaeal mobilome from three complete genomes of Saccharolobus shibatae.</title>
        <authorList>
            <person name="Medvedeva S."/>
            <person name="Brandt D."/>
            <person name="Cvirkaite-Krupovic V."/>
            <person name="Liu Y."/>
            <person name="Severinov K."/>
            <person name="Ishino S."/>
            <person name="Ishino Y."/>
            <person name="Prangishvili D."/>
            <person name="Kalinowski J."/>
            <person name="Krupovic M."/>
        </authorList>
    </citation>
    <scope>NUCLEOTIDE SEQUENCE</scope>
    <source>
        <strain evidence="1">B12</strain>
    </source>
</reference>
<dbReference type="KEGG" id="sshi:J5U23_00765"/>
<protein>
    <submittedName>
        <fullName evidence="1">Uncharacterized protein</fullName>
    </submittedName>
</protein>
<accession>A0A8F5BMB4</accession>
<dbReference type="RefSeq" id="WP_218261251.1">
    <property type="nucleotide sequence ID" value="NZ_CP077717.1"/>
</dbReference>
<organism evidence="1 2">
    <name type="scientific">Saccharolobus shibatae (strain ATCC 51178 / DSM 5389 / JCM 8931 / NBRC 15437 / B12)</name>
    <name type="common">Sulfolobus shibatae</name>
    <dbReference type="NCBI Taxonomy" id="523848"/>
    <lineage>
        <taxon>Archaea</taxon>
        <taxon>Thermoproteota</taxon>
        <taxon>Thermoprotei</taxon>
        <taxon>Sulfolobales</taxon>
        <taxon>Sulfolobaceae</taxon>
        <taxon>Saccharolobus</taxon>
    </lineage>
</organism>
<dbReference type="Proteomes" id="UP000694018">
    <property type="component" value="Chromosome"/>
</dbReference>